<reference evidence="1" key="1">
    <citation type="submission" date="2021-06" db="EMBL/GenBank/DDBJ databases">
        <authorList>
            <person name="Kallberg Y."/>
            <person name="Tangrot J."/>
            <person name="Rosling A."/>
        </authorList>
    </citation>
    <scope>NUCLEOTIDE SEQUENCE</scope>
    <source>
        <strain evidence="1">MA461A</strain>
    </source>
</reference>
<gene>
    <name evidence="1" type="ORF">RPERSI_LOCUS32627</name>
</gene>
<proteinExistence type="predicted"/>
<protein>
    <submittedName>
        <fullName evidence="1">24023_t:CDS:1</fullName>
    </submittedName>
</protein>
<evidence type="ECO:0000313" key="2">
    <source>
        <dbReference type="Proteomes" id="UP000789920"/>
    </source>
</evidence>
<evidence type="ECO:0000313" key="1">
    <source>
        <dbReference type="EMBL" id="CAG8843140.1"/>
    </source>
</evidence>
<sequence length="132" mass="14595">KERKTLQIGDIVLTVIKPDPKFPSRGVEIEEEFAANIDSDLMYQGHPRQIIKPDFAQIKNFKIVPAGRILHGAGSQNKVTYFNCYVMPYIPDSRKGISRHREEVMEIMSRGGGVGSNGSALRPKGALVQSVG</sequence>
<dbReference type="EMBL" id="CAJVQC010137075">
    <property type="protein sequence ID" value="CAG8843140.1"/>
    <property type="molecule type" value="Genomic_DNA"/>
</dbReference>
<keyword evidence="2" id="KW-1185">Reference proteome</keyword>
<feature type="non-terminal residue" evidence="1">
    <location>
        <position position="1"/>
    </location>
</feature>
<accession>A0ACA9SLC4</accession>
<dbReference type="Proteomes" id="UP000789920">
    <property type="component" value="Unassembled WGS sequence"/>
</dbReference>
<feature type="non-terminal residue" evidence="1">
    <location>
        <position position="132"/>
    </location>
</feature>
<name>A0ACA9SLC4_9GLOM</name>
<comment type="caution">
    <text evidence="1">The sequence shown here is derived from an EMBL/GenBank/DDBJ whole genome shotgun (WGS) entry which is preliminary data.</text>
</comment>
<organism evidence="1 2">
    <name type="scientific">Racocetra persica</name>
    <dbReference type="NCBI Taxonomy" id="160502"/>
    <lineage>
        <taxon>Eukaryota</taxon>
        <taxon>Fungi</taxon>
        <taxon>Fungi incertae sedis</taxon>
        <taxon>Mucoromycota</taxon>
        <taxon>Glomeromycotina</taxon>
        <taxon>Glomeromycetes</taxon>
        <taxon>Diversisporales</taxon>
        <taxon>Gigasporaceae</taxon>
        <taxon>Racocetra</taxon>
    </lineage>
</organism>